<feature type="compositionally biased region" description="Polar residues" evidence="14">
    <location>
        <begin position="627"/>
        <end position="640"/>
    </location>
</feature>
<dbReference type="GO" id="GO:0008270">
    <property type="term" value="F:zinc ion binding"/>
    <property type="evidence" value="ECO:0007669"/>
    <property type="project" value="UniProtKB-KW"/>
</dbReference>
<keyword evidence="7" id="KW-0479">Metal-binding</keyword>
<organism evidence="18">
    <name type="scientific">Trichophyton rubrum CBS 288.86</name>
    <dbReference type="NCBI Taxonomy" id="1215330"/>
    <lineage>
        <taxon>Eukaryota</taxon>
        <taxon>Fungi</taxon>
        <taxon>Dikarya</taxon>
        <taxon>Ascomycota</taxon>
        <taxon>Pezizomycotina</taxon>
        <taxon>Eurotiomycetes</taxon>
        <taxon>Eurotiomycetidae</taxon>
        <taxon>Onygenales</taxon>
        <taxon>Arthrodermataceae</taxon>
        <taxon>Trichophyton</taxon>
    </lineage>
</organism>
<accession>A0A022VY61</accession>
<dbReference type="Pfam" id="PF23113">
    <property type="entry name" value="MARCHF6_C"/>
    <property type="match status" value="1"/>
</dbReference>
<keyword evidence="12 15" id="KW-0472">Membrane</keyword>
<comment type="pathway">
    <text evidence="3">Protein modification; protein ubiquitination.</text>
</comment>
<feature type="domain" description="RING-type" evidence="16">
    <location>
        <begin position="41"/>
        <end position="88"/>
    </location>
</feature>
<evidence type="ECO:0000256" key="13">
    <source>
        <dbReference type="PROSITE-ProRule" id="PRU00175"/>
    </source>
</evidence>
<feature type="compositionally biased region" description="Basic and acidic residues" evidence="14">
    <location>
        <begin position="578"/>
        <end position="589"/>
    </location>
</feature>
<feature type="region of interest" description="Disordered" evidence="14">
    <location>
        <begin position="702"/>
        <end position="734"/>
    </location>
</feature>
<feature type="compositionally biased region" description="Basic and acidic residues" evidence="14">
    <location>
        <begin position="339"/>
        <end position="349"/>
    </location>
</feature>
<feature type="transmembrane region" description="Helical" evidence="15">
    <location>
        <begin position="1570"/>
        <end position="1588"/>
    </location>
</feature>
<reference evidence="18" key="1">
    <citation type="submission" date="2014-02" db="EMBL/GenBank/DDBJ databases">
        <title>The Genome Sequence of Trichophyton rubrum (morphotype fischeri) CBS 288.86.</title>
        <authorList>
            <consortium name="The Broad Institute Genomics Platform"/>
            <person name="Cuomo C.A."/>
            <person name="White T.C."/>
            <person name="Graser Y."/>
            <person name="Martinez-Rossi N."/>
            <person name="Heitman J."/>
            <person name="Young S.K."/>
            <person name="Zeng Q."/>
            <person name="Gargeya S."/>
            <person name="Abouelleil A."/>
            <person name="Alvarado L."/>
            <person name="Chapman S.B."/>
            <person name="Gainer-Dewar J."/>
            <person name="Goldberg J."/>
            <person name="Griggs A."/>
            <person name="Gujja S."/>
            <person name="Hansen M."/>
            <person name="Howarth C."/>
            <person name="Imamovic A."/>
            <person name="Larimer J."/>
            <person name="Martinez D."/>
            <person name="Murphy C."/>
            <person name="Pearson M.D."/>
            <person name="Persinoti G."/>
            <person name="Poon T."/>
            <person name="Priest M."/>
            <person name="Roberts A.D."/>
            <person name="Saif S."/>
            <person name="Shea T.D."/>
            <person name="Sykes S.N."/>
            <person name="Wortman J."/>
            <person name="Nusbaum C."/>
            <person name="Birren B."/>
        </authorList>
    </citation>
    <scope>NUCLEOTIDE SEQUENCE [LARGE SCALE GENOMIC DNA]</scope>
    <source>
        <strain evidence="18">CBS 288.86</strain>
    </source>
</reference>
<feature type="region of interest" description="Disordered" evidence="14">
    <location>
        <begin position="1"/>
        <end position="37"/>
    </location>
</feature>
<comment type="catalytic activity">
    <reaction evidence="1">
        <text>S-ubiquitinyl-[E2 ubiquitin-conjugating enzyme]-L-cysteine + [acceptor protein]-L-lysine = [E2 ubiquitin-conjugating enzyme]-L-cysteine + N(6)-ubiquitinyl-[acceptor protein]-L-lysine.</text>
        <dbReference type="EC" id="2.3.2.27"/>
    </reaction>
</comment>
<keyword evidence="5" id="KW-0808">Transferase</keyword>
<feature type="transmembrane region" description="Helical" evidence="15">
    <location>
        <begin position="1152"/>
        <end position="1175"/>
    </location>
</feature>
<feature type="compositionally biased region" description="Polar residues" evidence="14">
    <location>
        <begin position="508"/>
        <end position="531"/>
    </location>
</feature>
<dbReference type="InterPro" id="IPR013083">
    <property type="entry name" value="Znf_RING/FYVE/PHD"/>
</dbReference>
<feature type="transmembrane region" description="Helical" evidence="15">
    <location>
        <begin position="1340"/>
        <end position="1363"/>
    </location>
</feature>
<name>A0A022VY61_TRIRU</name>
<keyword evidence="8 13" id="KW-0863">Zinc-finger</keyword>
<evidence type="ECO:0000259" key="17">
    <source>
        <dbReference type="PROSITE" id="PS51292"/>
    </source>
</evidence>
<proteinExistence type="predicted"/>
<evidence type="ECO:0000256" key="7">
    <source>
        <dbReference type="ARBA" id="ARBA00022723"/>
    </source>
</evidence>
<dbReference type="PROSITE" id="PS50089">
    <property type="entry name" value="ZF_RING_2"/>
    <property type="match status" value="1"/>
</dbReference>
<dbReference type="GO" id="GO:0005789">
    <property type="term" value="C:endoplasmic reticulum membrane"/>
    <property type="evidence" value="ECO:0007669"/>
    <property type="project" value="TreeGrafter"/>
</dbReference>
<dbReference type="Pfam" id="PF12906">
    <property type="entry name" value="RINGv"/>
    <property type="match status" value="1"/>
</dbReference>
<feature type="transmembrane region" description="Helical" evidence="15">
    <location>
        <begin position="1438"/>
        <end position="1463"/>
    </location>
</feature>
<dbReference type="GO" id="GO:0036503">
    <property type="term" value="P:ERAD pathway"/>
    <property type="evidence" value="ECO:0007669"/>
    <property type="project" value="TreeGrafter"/>
</dbReference>
<comment type="subcellular location">
    <subcellularLocation>
        <location evidence="2">Membrane</location>
        <topology evidence="2">Multi-pass membrane protein</topology>
    </subcellularLocation>
</comment>
<feature type="transmembrane region" description="Helical" evidence="15">
    <location>
        <begin position="1195"/>
        <end position="1213"/>
    </location>
</feature>
<dbReference type="InterPro" id="IPR011016">
    <property type="entry name" value="Znf_RING-CH"/>
</dbReference>
<dbReference type="SUPFAM" id="SSF57850">
    <property type="entry name" value="RING/U-box"/>
    <property type="match status" value="1"/>
</dbReference>
<feature type="transmembrane region" description="Helical" evidence="15">
    <location>
        <begin position="1528"/>
        <end position="1550"/>
    </location>
</feature>
<evidence type="ECO:0000313" key="18">
    <source>
        <dbReference type="EMBL" id="EZF50889.1"/>
    </source>
</evidence>
<feature type="transmembrane region" description="Helical" evidence="15">
    <location>
        <begin position="1093"/>
        <end position="1111"/>
    </location>
</feature>
<evidence type="ECO:0000256" key="11">
    <source>
        <dbReference type="ARBA" id="ARBA00022989"/>
    </source>
</evidence>
<feature type="domain" description="RING-CH-type" evidence="17">
    <location>
        <begin position="33"/>
        <end position="94"/>
    </location>
</feature>
<feature type="transmembrane region" description="Helical" evidence="15">
    <location>
        <begin position="1475"/>
        <end position="1498"/>
    </location>
</feature>
<feature type="region of interest" description="Disordered" evidence="14">
    <location>
        <begin position="577"/>
        <end position="651"/>
    </location>
</feature>
<evidence type="ECO:0000256" key="3">
    <source>
        <dbReference type="ARBA" id="ARBA00004906"/>
    </source>
</evidence>
<sequence length="1630" mass="182643">MDWEPMDAAGGRSPTPDVMNDPAFETNHGNRAGGPEEADTCRICRGEGTDEEQLFYPCKCSGSIKFVHQNCLMEWLSHSQKKHCELCKTPFRFTKLYDPNMPSELPVPVFLKELFLHACRAILTWLRFGLVAFVWLGLLPWSMRTIWRGLFWLADGRWPAPDTMQRPASSVANRSVAWLAAHGTSPATPTLAWDAPNMSSATGSIMEANSPSRSSPSIFNFSTGEPLIYSIAKTFLSNAFSTPPSPGLNQSSAAPPIKRIRQPSWLSDMTFLNNATSSPTLNNVIIDTLEGQLITLLVVISFILVFLIREWVVQQQPAINIPEGEGEALGQLFDRVMEEHAEQEARRQEADEEEETEEEEEEEEEEEVEEEEDADAGVEIHETYHPQEELSHGAETGLDSTPLQRRGMFDENALHDAQTYNPFAPNYAGPFPENSPYYRHVHAQEPPIFRGNFHNHNRPFRIPADASNRPSMWDEPQTNFTSRLEGSRSNYPEFRAGERREKADDNPDQGSSSRTAISEQANAPPFNSFTGEITQWKFPDFNEEEASLIKEPSQQQPATIPAALVNDYDNQAHALAHGHNEPDMDKDVEMPTPNIQLPDSPPEDLNYNVSNPEIVPSTRNAEVELQNEPNSEGSTQEQTESPSPAQPAAAAPREELLYTPIIPPRNFLDRAFNFFWGAIPIVLPEPENAEGGADRQPALIRQHQRHRRGNDANEAANRARGAAGANDAGDGNDAEAVEDVDDLEGVMELIGMHGPLFGLLQNAVFSALLISFTVSVGIWLPYLWGKIALVMLVNPIGLFIRVPLTAVSMLADITVDLILGCFAYVVYLMNVLVRAILAQLGLFIPSLGKLSAANSITFASLSLMEGSSQRLTGILTAVFTFHESDLPMFSAISHEALKLHQARIAYLGSVLFKGGRALLHDIPLSIMQSENPLLAVKIFIFVDLPRVPGLAMSAMKNTSGISGIINWLTDWSTSDTLIQSSSNYDLSRWSSKDRLIAIILGYCFASLLGIAYLRISGIISGTRRDGQRRDGPVAEILRQAGGVMKVIVIIGIEMIVFPLYCGILLDIALLPLFGNGLFASRAAFTLESPLTSLFVHWFIGTCYMFHFALFVSMCRKIMRSGVLYFIRDPDDPTFHPVRDVLERSITTQLRKIAFSALVYGALVVICLGGVVWGLSLTFSGILPVYWSSNEPVLEFPVDLLFYNFVMPVVIRAIKPSDGLHAIYDWWFHECARMLRLTHFLFGERKPDEEGYHEYLSWRDSILNMFTKQKPQPRRFLRNGRFVRAPASDQVRIPKGEQVFVEVNENNERIDGKPDNDEGRHGKKNAMYSAVYVPPNFRARIFAFLLLLWVFAAATGVGITIIPLILGRRMLSCMFPPHIRVNDIYALSAGVYAIGTVYYAYLHFNKISDTFREGIQPYTRSPKQLFYKTYCLALRGLRAIYLAAAVGLFLPSVFALITEFYLLIPLHTYLSPSETHVIYFVQDWTLGILYVRMAVRFLLRKPMSLPAMALRGIVRDGWTNPDIWLATRVFFIPVTLSVFAATVCPLPIGYILNSTLFSESSSTVHSQVYRYSYPAFLVLTLLLWGLHLLQRQIGVWRVSIRDDVYMIGERLHNLGEKRARNVGPARRMITS</sequence>
<dbReference type="EMBL" id="KK207876">
    <property type="protein sequence ID" value="EZF50889.1"/>
    <property type="molecule type" value="Genomic_DNA"/>
</dbReference>
<keyword evidence="11 15" id="KW-1133">Transmembrane helix</keyword>
<dbReference type="PANTHER" id="PTHR13145:SF0">
    <property type="entry name" value="E3 UBIQUITIN-PROTEIN LIGASE MARCHF6"/>
    <property type="match status" value="1"/>
</dbReference>
<feature type="region of interest" description="Disordered" evidence="14">
    <location>
        <begin position="463"/>
        <end position="531"/>
    </location>
</feature>
<feature type="transmembrane region" description="Helical" evidence="15">
    <location>
        <begin position="1383"/>
        <end position="1401"/>
    </location>
</feature>
<feature type="transmembrane region" description="Helical" evidence="15">
    <location>
        <begin position="817"/>
        <end position="837"/>
    </location>
</feature>
<evidence type="ECO:0000256" key="5">
    <source>
        <dbReference type="ARBA" id="ARBA00022679"/>
    </source>
</evidence>
<feature type="transmembrane region" description="Helical" evidence="15">
    <location>
        <begin position="756"/>
        <end position="780"/>
    </location>
</feature>
<evidence type="ECO:0000259" key="16">
    <source>
        <dbReference type="PROSITE" id="PS50089"/>
    </source>
</evidence>
<gene>
    <name evidence="18" type="ORF">H103_05710</name>
</gene>
<protein>
    <recommendedName>
        <fullName evidence="4">RING-type E3 ubiquitin transferase</fullName>
        <ecNumber evidence="4">2.3.2.27</ecNumber>
    </recommendedName>
</protein>
<feature type="transmembrane region" description="Helical" evidence="15">
    <location>
        <begin position="995"/>
        <end position="1015"/>
    </location>
</feature>
<feature type="compositionally biased region" description="Low complexity" evidence="14">
    <location>
        <begin position="641"/>
        <end position="651"/>
    </location>
</feature>
<feature type="compositionally biased region" description="Polar residues" evidence="14">
    <location>
        <begin position="476"/>
        <end position="490"/>
    </location>
</feature>
<feature type="region of interest" description="Disordered" evidence="14">
    <location>
        <begin position="339"/>
        <end position="376"/>
    </location>
</feature>
<dbReference type="HOGENOM" id="CLU_001266_1_0_1"/>
<dbReference type="EC" id="2.3.2.27" evidence="4"/>
<evidence type="ECO:0000256" key="2">
    <source>
        <dbReference type="ARBA" id="ARBA00004141"/>
    </source>
</evidence>
<feature type="compositionally biased region" description="Low complexity" evidence="14">
    <location>
        <begin position="712"/>
        <end position="729"/>
    </location>
</feature>
<keyword evidence="10" id="KW-0862">Zinc</keyword>
<dbReference type="Proteomes" id="UP000023758">
    <property type="component" value="Unassembled WGS sequence"/>
</dbReference>
<evidence type="ECO:0000256" key="10">
    <source>
        <dbReference type="ARBA" id="ARBA00022833"/>
    </source>
</evidence>
<evidence type="ECO:0000256" key="6">
    <source>
        <dbReference type="ARBA" id="ARBA00022692"/>
    </source>
</evidence>
<evidence type="ECO:0000256" key="4">
    <source>
        <dbReference type="ARBA" id="ARBA00012483"/>
    </source>
</evidence>
<dbReference type="FunFam" id="3.30.40.10:FF:000287">
    <property type="entry name" value="RING finger membrane protein"/>
    <property type="match status" value="1"/>
</dbReference>
<feature type="compositionally biased region" description="Acidic residues" evidence="14">
    <location>
        <begin position="350"/>
        <end position="376"/>
    </location>
</feature>
<dbReference type="SMART" id="SM00744">
    <property type="entry name" value="RINGv"/>
    <property type="match status" value="1"/>
</dbReference>
<feature type="transmembrane region" description="Helical" evidence="15">
    <location>
        <begin position="1046"/>
        <end position="1073"/>
    </location>
</feature>
<dbReference type="OrthoDB" id="1108038at2759"/>
<dbReference type="PROSITE" id="PS51292">
    <property type="entry name" value="ZF_RING_CH"/>
    <property type="match status" value="1"/>
</dbReference>
<dbReference type="CDD" id="cd16702">
    <property type="entry name" value="RING_CH-C4HC3_MARCH6"/>
    <property type="match status" value="1"/>
</dbReference>
<feature type="compositionally biased region" description="Basic and acidic residues" evidence="14">
    <location>
        <begin position="495"/>
        <end position="505"/>
    </location>
</feature>
<evidence type="ECO:0000256" key="8">
    <source>
        <dbReference type="ARBA" id="ARBA00022771"/>
    </source>
</evidence>
<evidence type="ECO:0000256" key="9">
    <source>
        <dbReference type="ARBA" id="ARBA00022786"/>
    </source>
</evidence>
<evidence type="ECO:0000256" key="15">
    <source>
        <dbReference type="SAM" id="Phobius"/>
    </source>
</evidence>
<dbReference type="PANTHER" id="PTHR13145">
    <property type="entry name" value="SSM4 PROTEIN"/>
    <property type="match status" value="1"/>
</dbReference>
<keyword evidence="9" id="KW-0833">Ubl conjugation pathway</keyword>
<feature type="transmembrane region" description="Helical" evidence="15">
    <location>
        <begin position="122"/>
        <end position="141"/>
    </location>
</feature>
<evidence type="ECO:0000256" key="12">
    <source>
        <dbReference type="ARBA" id="ARBA00023136"/>
    </source>
</evidence>
<dbReference type="GO" id="GO:0061630">
    <property type="term" value="F:ubiquitin protein ligase activity"/>
    <property type="evidence" value="ECO:0007669"/>
    <property type="project" value="UniProtKB-EC"/>
</dbReference>
<dbReference type="Gene3D" id="3.30.40.10">
    <property type="entry name" value="Zinc/RING finger domain, C3HC4 (zinc finger)"/>
    <property type="match status" value="1"/>
</dbReference>
<dbReference type="InterPro" id="IPR056521">
    <property type="entry name" value="MARCHF6-like_C"/>
</dbReference>
<evidence type="ECO:0000256" key="14">
    <source>
        <dbReference type="SAM" id="MobiDB-lite"/>
    </source>
</evidence>
<evidence type="ECO:0000256" key="1">
    <source>
        <dbReference type="ARBA" id="ARBA00000900"/>
    </source>
</evidence>
<dbReference type="InterPro" id="IPR001841">
    <property type="entry name" value="Znf_RING"/>
</dbReference>
<keyword evidence="6 15" id="KW-0812">Transmembrane</keyword>